<protein>
    <submittedName>
        <fullName evidence="1">Uncharacterized protein</fullName>
    </submittedName>
</protein>
<dbReference type="EMBL" id="VSSQ01022780">
    <property type="protein sequence ID" value="MPM69298.1"/>
    <property type="molecule type" value="Genomic_DNA"/>
</dbReference>
<evidence type="ECO:0000313" key="1">
    <source>
        <dbReference type="EMBL" id="MPM69298.1"/>
    </source>
</evidence>
<name>A0A645BW15_9ZZZZ</name>
<reference evidence="1" key="1">
    <citation type="submission" date="2019-08" db="EMBL/GenBank/DDBJ databases">
        <authorList>
            <person name="Kucharzyk K."/>
            <person name="Murdoch R.W."/>
            <person name="Higgins S."/>
            <person name="Loffler F."/>
        </authorList>
    </citation>
    <scope>NUCLEOTIDE SEQUENCE</scope>
</reference>
<comment type="caution">
    <text evidence="1">The sequence shown here is derived from an EMBL/GenBank/DDBJ whole genome shotgun (WGS) entry which is preliminary data.</text>
</comment>
<proteinExistence type="predicted"/>
<dbReference type="AlphaFoldDB" id="A0A645BW15"/>
<sequence length="99" mass="11434">MKDIEDLGSYLRKRSPQHDIIHSQISIMENPRIRTLHNHEGRIIYNSRVNLRNITGIKINLAYADINNKIPRRSEESGSLGIHHIDLSHRGHPSRALNI</sequence>
<gene>
    <name evidence="1" type="ORF">SDC9_116243</name>
</gene>
<organism evidence="1">
    <name type="scientific">bioreactor metagenome</name>
    <dbReference type="NCBI Taxonomy" id="1076179"/>
    <lineage>
        <taxon>unclassified sequences</taxon>
        <taxon>metagenomes</taxon>
        <taxon>ecological metagenomes</taxon>
    </lineage>
</organism>
<accession>A0A645BW15</accession>